<dbReference type="Proteomes" id="UP000217528">
    <property type="component" value="Unassembled WGS sequence"/>
</dbReference>
<reference evidence="7 9" key="2">
    <citation type="journal article" date="2017" name="BMC Genomics">
        <title>Genomic analysis of methanogenic archaea reveals a shift towards energy conservation.</title>
        <authorList>
            <person name="Gilmore S.P."/>
            <person name="Henske J.K."/>
            <person name="Sexton J.A."/>
            <person name="Solomon K.V."/>
            <person name="Seppala S."/>
            <person name="Yoo J.I."/>
            <person name="Huyett L.M."/>
            <person name="Pressman A."/>
            <person name="Cogan J.Z."/>
            <person name="Kivenson V."/>
            <person name="Peng X."/>
            <person name="Tan Y."/>
            <person name="Valentine D.L."/>
            <person name="O'Malley M.A."/>
        </authorList>
    </citation>
    <scope>NUCLEOTIDE SEQUENCE [LARGE SCALE GENOMIC DNA]</scope>
    <source>
        <strain evidence="7 9">1R-7</strain>
    </source>
</reference>
<accession>A0A2A2HFT5</accession>
<reference evidence="8 10" key="1">
    <citation type="submission" date="2016-04" db="EMBL/GenBank/DDBJ databases">
        <title>Genome sequence of Methanosphaera cuniculi DSM 4103.</title>
        <authorList>
            <person name="Poehlein A."/>
            <person name="Seedorf H."/>
            <person name="Daniel R."/>
        </authorList>
    </citation>
    <scope>NUCLEOTIDE SEQUENCE [LARGE SCALE GENOMIC DNA]</scope>
    <source>
        <strain evidence="8 10">DSM 4103</strain>
    </source>
</reference>
<evidence type="ECO:0000313" key="8">
    <source>
        <dbReference type="EMBL" id="PWL08302.1"/>
    </source>
</evidence>
<evidence type="ECO:0000256" key="2">
    <source>
        <dbReference type="ARBA" id="ARBA00022475"/>
    </source>
</evidence>
<proteinExistence type="predicted"/>
<gene>
    <name evidence="7" type="ORF">ASJ82_03215</name>
    <name evidence="8" type="ORF">MSCUN_07380</name>
</gene>
<feature type="transmembrane region" description="Helical" evidence="6">
    <location>
        <begin position="6"/>
        <end position="28"/>
    </location>
</feature>
<dbReference type="Proteomes" id="UP000246004">
    <property type="component" value="Unassembled WGS sequence"/>
</dbReference>
<evidence type="ECO:0000313" key="7">
    <source>
        <dbReference type="EMBL" id="PAV08215.1"/>
    </source>
</evidence>
<evidence type="ECO:0000313" key="9">
    <source>
        <dbReference type="Proteomes" id="UP000217528"/>
    </source>
</evidence>
<keyword evidence="5 6" id="KW-0472">Membrane</keyword>
<dbReference type="InterPro" id="IPR039428">
    <property type="entry name" value="NUOK/Mnh_C1-like"/>
</dbReference>
<evidence type="ECO:0000256" key="5">
    <source>
        <dbReference type="ARBA" id="ARBA00023136"/>
    </source>
</evidence>
<feature type="transmembrane region" description="Helical" evidence="6">
    <location>
        <begin position="82"/>
        <end position="107"/>
    </location>
</feature>
<evidence type="ECO:0000256" key="1">
    <source>
        <dbReference type="ARBA" id="ARBA00004651"/>
    </source>
</evidence>
<evidence type="ECO:0000256" key="4">
    <source>
        <dbReference type="ARBA" id="ARBA00022989"/>
    </source>
</evidence>
<evidence type="ECO:0000256" key="3">
    <source>
        <dbReference type="ARBA" id="ARBA00022692"/>
    </source>
</evidence>
<sequence>MVFSSIQLGALVTGALLMMIGVVALVYLDNVLKKIIGAAFIGDGVNLLLVSLGYRANGITYILLQGMDVNNFLGHASYPLPFALVLTSIVIGASTLAVMLALTIVLYKRHGTLNASTLLNDKRLGEDKE</sequence>
<dbReference type="AlphaFoldDB" id="A0A2A2HFT5"/>
<organism evidence="7 9">
    <name type="scientific">Methanosphaera cuniculi</name>
    <dbReference type="NCBI Taxonomy" id="1077256"/>
    <lineage>
        <taxon>Archaea</taxon>
        <taxon>Methanobacteriati</taxon>
        <taxon>Methanobacteriota</taxon>
        <taxon>Methanomada group</taxon>
        <taxon>Methanobacteria</taxon>
        <taxon>Methanobacteriales</taxon>
        <taxon>Methanobacteriaceae</taxon>
        <taxon>Methanosphaera</taxon>
    </lineage>
</organism>
<dbReference type="PANTHER" id="PTHR34583:SF2">
    <property type="entry name" value="ANTIPORTER SUBUNIT MNHC2-RELATED"/>
    <property type="match status" value="1"/>
</dbReference>
<keyword evidence="3 6" id="KW-0812">Transmembrane</keyword>
<dbReference type="OrthoDB" id="18006at2157"/>
<protein>
    <submittedName>
        <fullName evidence="8">Putative monovalent cation/H+ antiporter subunit C</fullName>
    </submittedName>
</protein>
<evidence type="ECO:0000256" key="6">
    <source>
        <dbReference type="SAM" id="Phobius"/>
    </source>
</evidence>
<comment type="caution">
    <text evidence="7">The sequence shown here is derived from an EMBL/GenBank/DDBJ whole genome shotgun (WGS) entry which is preliminary data.</text>
</comment>
<name>A0A2A2HFT5_9EURY</name>
<evidence type="ECO:0000313" key="10">
    <source>
        <dbReference type="Proteomes" id="UP000246004"/>
    </source>
</evidence>
<dbReference type="EMBL" id="LMVN01000001">
    <property type="protein sequence ID" value="PAV08215.1"/>
    <property type="molecule type" value="Genomic_DNA"/>
</dbReference>
<dbReference type="InterPro" id="IPR050601">
    <property type="entry name" value="CPA3_antiporter_subunitC"/>
</dbReference>
<comment type="subcellular location">
    <subcellularLocation>
        <location evidence="1">Cell membrane</location>
        <topology evidence="1">Multi-pass membrane protein</topology>
    </subcellularLocation>
</comment>
<keyword evidence="2" id="KW-1003">Cell membrane</keyword>
<dbReference type="GO" id="GO:0005886">
    <property type="term" value="C:plasma membrane"/>
    <property type="evidence" value="ECO:0007669"/>
    <property type="project" value="UniProtKB-SubCell"/>
</dbReference>
<dbReference type="Gene3D" id="1.10.287.3510">
    <property type="match status" value="1"/>
</dbReference>
<keyword evidence="9" id="KW-1185">Reference proteome</keyword>
<keyword evidence="4 6" id="KW-1133">Transmembrane helix</keyword>
<dbReference type="Pfam" id="PF00420">
    <property type="entry name" value="Oxidored_q2"/>
    <property type="match status" value="1"/>
</dbReference>
<dbReference type="RefSeq" id="WP_095607865.1">
    <property type="nucleotide sequence ID" value="NZ_CANQEZ010000001.1"/>
</dbReference>
<dbReference type="EMBL" id="LWMS01000020">
    <property type="protein sequence ID" value="PWL08302.1"/>
    <property type="molecule type" value="Genomic_DNA"/>
</dbReference>
<dbReference type="NCBIfam" id="NF005618">
    <property type="entry name" value="PRK07375.1-3"/>
    <property type="match status" value="1"/>
</dbReference>
<dbReference type="PANTHER" id="PTHR34583">
    <property type="entry name" value="ANTIPORTER SUBUNIT MNHC2-RELATED"/>
    <property type="match status" value="1"/>
</dbReference>